<evidence type="ECO:0000256" key="3">
    <source>
        <dbReference type="ARBA" id="ARBA00022692"/>
    </source>
</evidence>
<dbReference type="InterPro" id="IPR007267">
    <property type="entry name" value="GtrA_DPMS_TM"/>
</dbReference>
<organism evidence="8 9">
    <name type="scientific">Paenibacillus glycanilyticus</name>
    <dbReference type="NCBI Taxonomy" id="126569"/>
    <lineage>
        <taxon>Bacteria</taxon>
        <taxon>Bacillati</taxon>
        <taxon>Bacillota</taxon>
        <taxon>Bacilli</taxon>
        <taxon>Bacillales</taxon>
        <taxon>Paenibacillaceae</taxon>
        <taxon>Paenibacillus</taxon>
    </lineage>
</organism>
<keyword evidence="5 6" id="KW-0472">Membrane</keyword>
<evidence type="ECO:0000256" key="4">
    <source>
        <dbReference type="ARBA" id="ARBA00022989"/>
    </source>
</evidence>
<dbReference type="InterPro" id="IPR051401">
    <property type="entry name" value="GtrA_CellWall_Glycosyl"/>
</dbReference>
<evidence type="ECO:0000256" key="5">
    <source>
        <dbReference type="ARBA" id="ARBA00023136"/>
    </source>
</evidence>
<evidence type="ECO:0000256" key="2">
    <source>
        <dbReference type="ARBA" id="ARBA00009399"/>
    </source>
</evidence>
<feature type="transmembrane region" description="Helical" evidence="6">
    <location>
        <begin position="23"/>
        <end position="49"/>
    </location>
</feature>
<evidence type="ECO:0000256" key="1">
    <source>
        <dbReference type="ARBA" id="ARBA00004141"/>
    </source>
</evidence>
<proteinExistence type="inferred from homology"/>
<accession>A0ABQ6GPB7</accession>
<evidence type="ECO:0000313" key="9">
    <source>
        <dbReference type="Proteomes" id="UP001157114"/>
    </source>
</evidence>
<comment type="similarity">
    <text evidence="2">Belongs to the GtrA family.</text>
</comment>
<feature type="transmembrane region" description="Helical" evidence="6">
    <location>
        <begin position="124"/>
        <end position="143"/>
    </location>
</feature>
<dbReference type="Pfam" id="PF04138">
    <property type="entry name" value="GtrA_DPMS_TM"/>
    <property type="match status" value="1"/>
</dbReference>
<feature type="transmembrane region" description="Helical" evidence="6">
    <location>
        <begin position="55"/>
        <end position="74"/>
    </location>
</feature>
<feature type="domain" description="GtrA/DPMS transmembrane" evidence="7">
    <location>
        <begin position="25"/>
        <end position="143"/>
    </location>
</feature>
<dbReference type="PANTHER" id="PTHR38459">
    <property type="entry name" value="PROPHAGE BACTOPRENOL-LINKED GLUCOSE TRANSLOCASE HOMOLOG"/>
    <property type="match status" value="1"/>
</dbReference>
<keyword evidence="3 6" id="KW-0812">Transmembrane</keyword>
<sequence length="151" mass="16831">MSIEPEQQIRVGKKRLGAFKQFIMFNMVGLLNTLVDFIVYSVLVWAGLYVLPAQVISYSAGMVNSYALNSLFTFKGSVRIEGNGRMRRGLMIRFITWNAVVLGVSMLLLFLMTSAGIGPFMAKLLATGVTVVLNFAGSKWWVFRSPQPLNK</sequence>
<reference evidence="8 9" key="1">
    <citation type="submission" date="2023-03" db="EMBL/GenBank/DDBJ databases">
        <title>Draft genome sequence of the bacteria which degrade cell wall of Tricholomamatutake.</title>
        <authorList>
            <person name="Konishi Y."/>
            <person name="Fukuta Y."/>
            <person name="Shirasaka N."/>
        </authorList>
    </citation>
    <scope>NUCLEOTIDE SEQUENCE [LARGE SCALE GENOMIC DNA]</scope>
    <source>
        <strain evidence="9">mu1</strain>
    </source>
</reference>
<gene>
    <name evidence="8" type="ORF">MU1_57820</name>
</gene>
<dbReference type="RefSeq" id="WP_284242239.1">
    <property type="nucleotide sequence ID" value="NZ_BSSQ01000034.1"/>
</dbReference>
<dbReference type="EMBL" id="BSSQ01000034">
    <property type="protein sequence ID" value="GLX71432.1"/>
    <property type="molecule type" value="Genomic_DNA"/>
</dbReference>
<dbReference type="PANTHER" id="PTHR38459:SF1">
    <property type="entry name" value="PROPHAGE BACTOPRENOL-LINKED GLUCOSE TRANSLOCASE HOMOLOG"/>
    <property type="match status" value="1"/>
</dbReference>
<name>A0ABQ6GPB7_9BACL</name>
<protein>
    <submittedName>
        <fullName evidence="8">Polysaccharide biosynthesis protein GtrA</fullName>
    </submittedName>
</protein>
<evidence type="ECO:0000256" key="6">
    <source>
        <dbReference type="SAM" id="Phobius"/>
    </source>
</evidence>
<evidence type="ECO:0000259" key="7">
    <source>
        <dbReference type="Pfam" id="PF04138"/>
    </source>
</evidence>
<evidence type="ECO:0000313" key="8">
    <source>
        <dbReference type="EMBL" id="GLX71432.1"/>
    </source>
</evidence>
<dbReference type="Proteomes" id="UP001157114">
    <property type="component" value="Unassembled WGS sequence"/>
</dbReference>
<comment type="subcellular location">
    <subcellularLocation>
        <location evidence="1">Membrane</location>
        <topology evidence="1">Multi-pass membrane protein</topology>
    </subcellularLocation>
</comment>
<keyword evidence="9" id="KW-1185">Reference proteome</keyword>
<comment type="caution">
    <text evidence="8">The sequence shown here is derived from an EMBL/GenBank/DDBJ whole genome shotgun (WGS) entry which is preliminary data.</text>
</comment>
<keyword evidence="4 6" id="KW-1133">Transmembrane helix</keyword>
<feature type="transmembrane region" description="Helical" evidence="6">
    <location>
        <begin position="95"/>
        <end position="118"/>
    </location>
</feature>